<feature type="region of interest" description="Disordered" evidence="1">
    <location>
        <begin position="236"/>
        <end position="282"/>
    </location>
</feature>
<name>A0AA35L5I6_9SAUR</name>
<feature type="compositionally biased region" description="Polar residues" evidence="1">
    <location>
        <begin position="333"/>
        <end position="357"/>
    </location>
</feature>
<feature type="compositionally biased region" description="Basic and acidic residues" evidence="1">
    <location>
        <begin position="236"/>
        <end position="250"/>
    </location>
</feature>
<keyword evidence="3" id="KW-1185">Reference proteome</keyword>
<proteinExistence type="predicted"/>
<feature type="region of interest" description="Disordered" evidence="1">
    <location>
        <begin position="102"/>
        <end position="125"/>
    </location>
</feature>
<accession>A0AA35L5I6</accession>
<reference evidence="2" key="1">
    <citation type="submission" date="2022-12" db="EMBL/GenBank/DDBJ databases">
        <authorList>
            <person name="Alioto T."/>
            <person name="Alioto T."/>
            <person name="Gomez Garrido J."/>
        </authorList>
    </citation>
    <scope>NUCLEOTIDE SEQUENCE</scope>
</reference>
<organism evidence="2 3">
    <name type="scientific">Podarcis lilfordi</name>
    <name type="common">Lilford's wall lizard</name>
    <dbReference type="NCBI Taxonomy" id="74358"/>
    <lineage>
        <taxon>Eukaryota</taxon>
        <taxon>Metazoa</taxon>
        <taxon>Chordata</taxon>
        <taxon>Craniata</taxon>
        <taxon>Vertebrata</taxon>
        <taxon>Euteleostomi</taxon>
        <taxon>Lepidosauria</taxon>
        <taxon>Squamata</taxon>
        <taxon>Bifurcata</taxon>
        <taxon>Unidentata</taxon>
        <taxon>Episquamata</taxon>
        <taxon>Laterata</taxon>
        <taxon>Lacertibaenia</taxon>
        <taxon>Lacertidae</taxon>
        <taxon>Podarcis</taxon>
    </lineage>
</organism>
<protein>
    <submittedName>
        <fullName evidence="2">Uncharacterized protein</fullName>
    </submittedName>
</protein>
<gene>
    <name evidence="2" type="ORF">PODLI_1B026247</name>
</gene>
<dbReference type="EMBL" id="OX395138">
    <property type="protein sequence ID" value="CAI5789553.1"/>
    <property type="molecule type" value="Genomic_DNA"/>
</dbReference>
<dbReference type="InterPro" id="IPR040247">
    <property type="entry name" value="DUF5524"/>
</dbReference>
<dbReference type="PANTHER" id="PTHR31097">
    <property type="entry name" value="SI:DKEY-276J7.1"/>
    <property type="match status" value="1"/>
</dbReference>
<dbReference type="Pfam" id="PF17662">
    <property type="entry name" value="DUF5524"/>
    <property type="match status" value="1"/>
</dbReference>
<evidence type="ECO:0000256" key="1">
    <source>
        <dbReference type="SAM" id="MobiDB-lite"/>
    </source>
</evidence>
<sequence>MGWGLQRGQRPARILWAPPGRGASALSLLFHRTSRAFLVRELLVGTRLRSPLSSVYMGTHTSAGCARVNPGMRNTNKEPRGPPNRYAPCDWYYHVPLKRSEESVNSEAQQQPTSQIPGLGDFGDPHSEITFGGRRKWIKDTDSEYVKLAKQGGRPDLLRHFTPTPRKVSLGSYGAPEWYTHHGKPAAATAAADESKPRVSAMPDYMIHEEFKADQPASYEPKRGPFDFDMKSVWQRDAEDKENKEKREENGVQVEGSPGSTKEEIKLPAITPRYPHRTPQPIAAKEFHGGNRLYFPPMPAHKKNEPVNFSKLISSGYGDEWLQQRDDWEKKNSQPNDSLLPPNSETSQPESTQTDNE</sequence>
<evidence type="ECO:0000313" key="3">
    <source>
        <dbReference type="Proteomes" id="UP001178461"/>
    </source>
</evidence>
<feature type="region of interest" description="Disordered" evidence="1">
    <location>
        <begin position="323"/>
        <end position="357"/>
    </location>
</feature>
<dbReference type="PANTHER" id="PTHR31097:SF2">
    <property type="entry name" value="CHROMOSOME 7 OPEN READING FRAME 57"/>
    <property type="match status" value="1"/>
</dbReference>
<dbReference type="AlphaFoldDB" id="A0AA35L5I6"/>
<evidence type="ECO:0000313" key="2">
    <source>
        <dbReference type="EMBL" id="CAI5789553.1"/>
    </source>
</evidence>
<dbReference type="Proteomes" id="UP001178461">
    <property type="component" value="Chromosome 13"/>
</dbReference>
<feature type="compositionally biased region" description="Basic and acidic residues" evidence="1">
    <location>
        <begin position="323"/>
        <end position="332"/>
    </location>
</feature>
<feature type="compositionally biased region" description="Polar residues" evidence="1">
    <location>
        <begin position="103"/>
        <end position="116"/>
    </location>
</feature>